<gene>
    <name evidence="1" type="ORF">METZ01_LOCUS381757</name>
</gene>
<organism evidence="1">
    <name type="scientific">marine metagenome</name>
    <dbReference type="NCBI Taxonomy" id="408172"/>
    <lineage>
        <taxon>unclassified sequences</taxon>
        <taxon>metagenomes</taxon>
        <taxon>ecological metagenomes</taxon>
    </lineage>
</organism>
<proteinExistence type="predicted"/>
<reference evidence="1" key="1">
    <citation type="submission" date="2018-05" db="EMBL/GenBank/DDBJ databases">
        <authorList>
            <person name="Lanie J.A."/>
            <person name="Ng W.-L."/>
            <person name="Kazmierczak K.M."/>
            <person name="Andrzejewski T.M."/>
            <person name="Davidsen T.M."/>
            <person name="Wayne K.J."/>
            <person name="Tettelin H."/>
            <person name="Glass J.I."/>
            <person name="Rusch D."/>
            <person name="Podicherti R."/>
            <person name="Tsui H.-C.T."/>
            <person name="Winkler M.E."/>
        </authorList>
    </citation>
    <scope>NUCLEOTIDE SEQUENCE</scope>
</reference>
<name>A0A382U3R7_9ZZZZ</name>
<sequence>MLNFLGLFFWTTLTILVMAAALRMYMRRKELFASNVPALDDNAIDTILEIGELSTDEDEPLDLEEIDEEEERFWTESWDEPEEL</sequence>
<evidence type="ECO:0000313" key="1">
    <source>
        <dbReference type="EMBL" id="SVD28903.1"/>
    </source>
</evidence>
<protein>
    <submittedName>
        <fullName evidence="1">Uncharacterized protein</fullName>
    </submittedName>
</protein>
<accession>A0A382U3R7</accession>
<dbReference type="EMBL" id="UINC01141267">
    <property type="protein sequence ID" value="SVD28903.1"/>
    <property type="molecule type" value="Genomic_DNA"/>
</dbReference>
<dbReference type="AlphaFoldDB" id="A0A382U3R7"/>